<feature type="transmembrane region" description="Helical" evidence="1">
    <location>
        <begin position="253"/>
        <end position="270"/>
    </location>
</feature>
<comment type="caution">
    <text evidence="2">The sequence shown here is derived from an EMBL/GenBank/DDBJ whole genome shotgun (WGS) entry which is preliminary data.</text>
</comment>
<feature type="transmembrane region" description="Helical" evidence="1">
    <location>
        <begin position="133"/>
        <end position="154"/>
    </location>
</feature>
<feature type="transmembrane region" description="Helical" evidence="1">
    <location>
        <begin position="103"/>
        <end position="121"/>
    </location>
</feature>
<feature type="transmembrane region" description="Helical" evidence="1">
    <location>
        <begin position="27"/>
        <end position="44"/>
    </location>
</feature>
<protein>
    <submittedName>
        <fullName evidence="2">EpsG family protein</fullName>
    </submittedName>
</protein>
<dbReference type="OrthoDB" id="1443550at2"/>
<name>A0A4R4K785_9BACT</name>
<dbReference type="RefSeq" id="WP_132119687.1">
    <property type="nucleotide sequence ID" value="NZ_SMJU01000010.1"/>
</dbReference>
<proteinExistence type="predicted"/>
<reference evidence="2 3" key="1">
    <citation type="submission" date="2019-02" db="EMBL/GenBank/DDBJ databases">
        <title>Arundinibacter roseus gen. nov., sp. nov., a new member of the family Cytophagaceae.</title>
        <authorList>
            <person name="Szuroczki S."/>
            <person name="Khayer B."/>
            <person name="Sproer C."/>
            <person name="Toumi M."/>
            <person name="Szabo A."/>
            <person name="Felfoldi T."/>
            <person name="Schumann P."/>
            <person name="Toth E."/>
        </authorList>
    </citation>
    <scope>NUCLEOTIDE SEQUENCE [LARGE SCALE GENOMIC DNA]</scope>
    <source>
        <strain evidence="2 3">DMA-k-7a</strain>
    </source>
</reference>
<dbReference type="EMBL" id="SMJU01000010">
    <property type="protein sequence ID" value="TDB63378.1"/>
    <property type="molecule type" value="Genomic_DNA"/>
</dbReference>
<keyword evidence="3" id="KW-1185">Reference proteome</keyword>
<keyword evidence="1" id="KW-0812">Transmembrane</keyword>
<dbReference type="Pfam" id="PF14897">
    <property type="entry name" value="EpsG"/>
    <property type="match status" value="1"/>
</dbReference>
<keyword evidence="1" id="KW-1133">Transmembrane helix</keyword>
<accession>A0A4R4K785</accession>
<dbReference type="Proteomes" id="UP000295706">
    <property type="component" value="Unassembled WGS sequence"/>
</dbReference>
<feature type="transmembrane region" description="Helical" evidence="1">
    <location>
        <begin position="174"/>
        <end position="197"/>
    </location>
</feature>
<organism evidence="2 3">
    <name type="scientific">Arundinibacter roseus</name>
    <dbReference type="NCBI Taxonomy" id="2070510"/>
    <lineage>
        <taxon>Bacteria</taxon>
        <taxon>Pseudomonadati</taxon>
        <taxon>Bacteroidota</taxon>
        <taxon>Cytophagia</taxon>
        <taxon>Cytophagales</taxon>
        <taxon>Spirosomataceae</taxon>
        <taxon>Arundinibacter</taxon>
    </lineage>
</organism>
<sequence length="369" mass="43249">MILYLLVFLFSTLCTYLAFKTKDKVSASILLVFAFLAPVVLAGCRNDSVGTDVLLYGTKTFYNATQSNTFLQYYTNQLYSFSNEIEVLYLLLNFVVTRFTNDFNIYLFIVHFILMTLVYLTAYDYRDSFPPHLFILIFFLLYFNESLCFLRQAFSVVLFLYSYKYVLTNKPFKYYIFVLLAIGFHNSALLLVVIYPLQLLINSQEKHIFRLQIIVILVSIVLYNFYAYLVVFMTSSGILSVKYNAYIMQDFKTHKTDVIFCILIYFLLFLKRSKIFAIDNSVNILRIYLPICLLFILMGSFTDVATRVADYLYMVIIIVTCIFIKHLKFSHILIYSFIIVFLLINYIYLSLQYNHAGTIPYTSSLLNIK</sequence>
<evidence type="ECO:0000313" key="3">
    <source>
        <dbReference type="Proteomes" id="UP000295706"/>
    </source>
</evidence>
<keyword evidence="1" id="KW-0472">Membrane</keyword>
<evidence type="ECO:0000313" key="2">
    <source>
        <dbReference type="EMBL" id="TDB63378.1"/>
    </source>
</evidence>
<feature type="transmembrane region" description="Helical" evidence="1">
    <location>
        <begin position="209"/>
        <end position="233"/>
    </location>
</feature>
<feature type="transmembrane region" description="Helical" evidence="1">
    <location>
        <begin position="308"/>
        <end position="325"/>
    </location>
</feature>
<feature type="transmembrane region" description="Helical" evidence="1">
    <location>
        <begin position="332"/>
        <end position="351"/>
    </location>
</feature>
<feature type="transmembrane region" description="Helical" evidence="1">
    <location>
        <begin position="282"/>
        <end position="302"/>
    </location>
</feature>
<dbReference type="AlphaFoldDB" id="A0A4R4K785"/>
<gene>
    <name evidence="2" type="ORF">EZE20_16540</name>
</gene>
<dbReference type="InterPro" id="IPR049458">
    <property type="entry name" value="EpsG-like"/>
</dbReference>
<evidence type="ECO:0000256" key="1">
    <source>
        <dbReference type="SAM" id="Phobius"/>
    </source>
</evidence>